<feature type="compositionally biased region" description="Polar residues" evidence="1">
    <location>
        <begin position="37"/>
        <end position="52"/>
    </location>
</feature>
<organism evidence="2 3">
    <name type="scientific">Vespula pensylvanica</name>
    <name type="common">Western yellow jacket</name>
    <name type="synonym">Wasp</name>
    <dbReference type="NCBI Taxonomy" id="30213"/>
    <lineage>
        <taxon>Eukaryota</taxon>
        <taxon>Metazoa</taxon>
        <taxon>Ecdysozoa</taxon>
        <taxon>Arthropoda</taxon>
        <taxon>Hexapoda</taxon>
        <taxon>Insecta</taxon>
        <taxon>Pterygota</taxon>
        <taxon>Neoptera</taxon>
        <taxon>Endopterygota</taxon>
        <taxon>Hymenoptera</taxon>
        <taxon>Apocrita</taxon>
        <taxon>Aculeata</taxon>
        <taxon>Vespoidea</taxon>
        <taxon>Vespidae</taxon>
        <taxon>Vespinae</taxon>
        <taxon>Vespula</taxon>
    </lineage>
</organism>
<feature type="compositionally biased region" description="Basic and acidic residues" evidence="1">
    <location>
        <begin position="27"/>
        <end position="36"/>
    </location>
</feature>
<dbReference type="Proteomes" id="UP000600918">
    <property type="component" value="Unassembled WGS sequence"/>
</dbReference>
<proteinExistence type="predicted"/>
<evidence type="ECO:0000256" key="1">
    <source>
        <dbReference type="SAM" id="MobiDB-lite"/>
    </source>
</evidence>
<evidence type="ECO:0000313" key="2">
    <source>
        <dbReference type="EMBL" id="KAF7430002.1"/>
    </source>
</evidence>
<dbReference type="EMBL" id="JACSDY010000004">
    <property type="protein sequence ID" value="KAF7430002.1"/>
    <property type="molecule type" value="Genomic_DNA"/>
</dbReference>
<keyword evidence="3" id="KW-1185">Reference proteome</keyword>
<evidence type="ECO:0000313" key="3">
    <source>
        <dbReference type="Proteomes" id="UP000600918"/>
    </source>
</evidence>
<gene>
    <name evidence="2" type="ORF">H0235_006400</name>
</gene>
<protein>
    <submittedName>
        <fullName evidence="2">Uncharacterized protein</fullName>
    </submittedName>
</protein>
<reference evidence="2" key="1">
    <citation type="journal article" date="2020" name="G3 (Bethesda)">
        <title>High-Quality Assemblies for Three Invasive Social Wasps from the &lt;i&gt;Vespula&lt;/i&gt; Genus.</title>
        <authorList>
            <person name="Harrop T.W.R."/>
            <person name="Guhlin J."/>
            <person name="McLaughlin G.M."/>
            <person name="Permina E."/>
            <person name="Stockwell P."/>
            <person name="Gilligan J."/>
            <person name="Le Lec M.F."/>
            <person name="Gruber M.A.M."/>
            <person name="Quinn O."/>
            <person name="Lovegrove M."/>
            <person name="Duncan E.J."/>
            <person name="Remnant E.J."/>
            <person name="Van Eeckhoven J."/>
            <person name="Graham B."/>
            <person name="Knapp R.A."/>
            <person name="Langford K.W."/>
            <person name="Kronenberg Z."/>
            <person name="Press M.O."/>
            <person name="Eacker S.M."/>
            <person name="Wilson-Rankin E.E."/>
            <person name="Purcell J."/>
            <person name="Lester P.J."/>
            <person name="Dearden P.K."/>
        </authorList>
    </citation>
    <scope>NUCLEOTIDE SEQUENCE</scope>
    <source>
        <strain evidence="2">Volc-1</strain>
    </source>
</reference>
<sequence>MAMEVEARWIVRRKSLFTSLLIRSTDPKMEEQRVQERSNAQLAPTRRTSNVMGSGKRVVKGNRDGESGRKRGGKGWVVGRVGSIDTLEKKEDDVEYSRDDTTSATEHIEMPRIDAETEVISFERIK</sequence>
<comment type="caution">
    <text evidence="2">The sequence shown here is derived from an EMBL/GenBank/DDBJ whole genome shotgun (WGS) entry which is preliminary data.</text>
</comment>
<feature type="region of interest" description="Disordered" evidence="1">
    <location>
        <begin position="27"/>
        <end position="75"/>
    </location>
</feature>
<accession>A0A834UCI8</accession>
<name>A0A834UCI8_VESPE</name>
<dbReference type="AlphaFoldDB" id="A0A834UCI8"/>